<dbReference type="GO" id="GO:0043162">
    <property type="term" value="P:ubiquitin-dependent protein catabolic process via the multivesicular body sorting pathway"/>
    <property type="evidence" value="ECO:0007669"/>
    <property type="project" value="TreeGrafter"/>
</dbReference>
<proteinExistence type="inferred from homology"/>
<evidence type="ECO:0000256" key="8">
    <source>
        <dbReference type="SAM" id="Coils"/>
    </source>
</evidence>
<comment type="similarity">
    <text evidence="2">Belongs to the VPS37 family.</text>
</comment>
<dbReference type="InterPro" id="IPR009851">
    <property type="entry name" value="Mod_r"/>
</dbReference>
<organism evidence="11 12">
    <name type="scientific">Asbolus verrucosus</name>
    <name type="common">Desert ironclad beetle</name>
    <dbReference type="NCBI Taxonomy" id="1661398"/>
    <lineage>
        <taxon>Eukaryota</taxon>
        <taxon>Metazoa</taxon>
        <taxon>Ecdysozoa</taxon>
        <taxon>Arthropoda</taxon>
        <taxon>Hexapoda</taxon>
        <taxon>Insecta</taxon>
        <taxon>Pterygota</taxon>
        <taxon>Neoptera</taxon>
        <taxon>Endopterygota</taxon>
        <taxon>Coleoptera</taxon>
        <taxon>Polyphaga</taxon>
        <taxon>Cucujiformia</taxon>
        <taxon>Tenebrionidae</taxon>
        <taxon>Pimeliinae</taxon>
        <taxon>Asbolus</taxon>
    </lineage>
</organism>
<dbReference type="GO" id="GO:0031902">
    <property type="term" value="C:late endosome membrane"/>
    <property type="evidence" value="ECO:0007669"/>
    <property type="project" value="UniProtKB-SubCell"/>
</dbReference>
<dbReference type="GO" id="GO:0000813">
    <property type="term" value="C:ESCRT I complex"/>
    <property type="evidence" value="ECO:0007669"/>
    <property type="project" value="UniProtKB-ARBA"/>
</dbReference>
<dbReference type="EMBL" id="QDEB01080752">
    <property type="protein sequence ID" value="RZC34361.1"/>
    <property type="molecule type" value="Genomic_DNA"/>
</dbReference>
<feature type="domain" description="VPS37 C-terminal" evidence="10">
    <location>
        <begin position="245"/>
        <end position="331"/>
    </location>
</feature>
<feature type="coiled-coil region" evidence="8">
    <location>
        <begin position="198"/>
        <end position="232"/>
    </location>
</feature>
<dbReference type="InterPro" id="IPR037202">
    <property type="entry name" value="ESCRT_assembly_dom"/>
</dbReference>
<evidence type="ECO:0000256" key="4">
    <source>
        <dbReference type="ARBA" id="ARBA00022753"/>
    </source>
</evidence>
<evidence type="ECO:0000256" key="6">
    <source>
        <dbReference type="ARBA" id="ARBA00025010"/>
    </source>
</evidence>
<feature type="compositionally biased region" description="Polar residues" evidence="9">
    <location>
        <begin position="142"/>
        <end position="153"/>
    </location>
</feature>
<protein>
    <submittedName>
        <fullName evidence="11">Vacuolar protein sorting-associated protein 37A</fullName>
    </submittedName>
</protein>
<dbReference type="AlphaFoldDB" id="A0A482VN47"/>
<keyword evidence="4" id="KW-0967">Endosome</keyword>
<dbReference type="SUPFAM" id="SSF140111">
    <property type="entry name" value="Endosomal sorting complex assembly domain"/>
    <property type="match status" value="1"/>
</dbReference>
<evidence type="ECO:0000256" key="5">
    <source>
        <dbReference type="ARBA" id="ARBA00022927"/>
    </source>
</evidence>
<dbReference type="Pfam" id="PF07200">
    <property type="entry name" value="Mod_r"/>
    <property type="match status" value="1"/>
</dbReference>
<comment type="caution">
    <text evidence="11">The sequence shown here is derived from an EMBL/GenBank/DDBJ whole genome shotgun (WGS) entry which is preliminary data.</text>
</comment>
<keyword evidence="5 7" id="KW-0653">Protein transport</keyword>
<sequence length="331" mass="37854">MLPKIYRSDPDIRKHQINTLKIFNDNVSEICEGLEYQIPFKSGRNELLLHVSLSKDFPNEKPLLKISPPIAHHWVNAESEVTSAPGLLNFTIHSDLGRVVQAVIREYERNPPPLKNECSGNSIAPGSTITSPTVPKRDGERSSPSYCGINSFTSPTHLPNAQRRLMFPELHKLSSEELEFLNNSIDRQQEFINEIPAIKEQNKLLDELIVQVEELAESNLAKQEQLQELKMNVDRRIEEVTKLAFENERLHVKYQDLSNKYSPVNIKEQLRSAAQKAELECENIADTFLRGEIDVDKFVVLYTKTRALCQTRKTKEEKLSHQLDSLLKAGF</sequence>
<evidence type="ECO:0000259" key="10">
    <source>
        <dbReference type="PROSITE" id="PS51314"/>
    </source>
</evidence>
<dbReference type="OrthoDB" id="10260857at2759"/>
<dbReference type="GO" id="GO:0006612">
    <property type="term" value="P:protein targeting to membrane"/>
    <property type="evidence" value="ECO:0007669"/>
    <property type="project" value="TreeGrafter"/>
</dbReference>
<evidence type="ECO:0000256" key="9">
    <source>
        <dbReference type="SAM" id="MobiDB-lite"/>
    </source>
</evidence>
<dbReference type="CDD" id="cd11685">
    <property type="entry name" value="UEV_TSG101-like"/>
    <property type="match status" value="1"/>
</dbReference>
<dbReference type="PANTHER" id="PTHR13678">
    <property type="entry name" value="VACUOLAR PROTEIN SORTING-ASSOCIATED PROTEIN 37"/>
    <property type="match status" value="1"/>
</dbReference>
<reference evidence="11 12" key="1">
    <citation type="submission" date="2017-03" db="EMBL/GenBank/DDBJ databases">
        <title>Genome of the blue death feigning beetle - Asbolus verrucosus.</title>
        <authorList>
            <person name="Rider S.D."/>
        </authorList>
    </citation>
    <scope>NUCLEOTIDE SEQUENCE [LARGE SCALE GENOMIC DNA]</scope>
    <source>
        <strain evidence="11">Butters</strain>
        <tissue evidence="11">Head and leg muscle</tissue>
    </source>
</reference>
<keyword evidence="3 7" id="KW-0813">Transport</keyword>
<dbReference type="InterPro" id="IPR029012">
    <property type="entry name" value="Helix_hairpin_bin_sf"/>
</dbReference>
<comment type="function">
    <text evidence="6">Component of the ESCRT-I complex, a regulator of vesicular trafficking process. Required for the sorting of endocytic ubiquitinated cargos into multivesicular bodies. May be involved in cell growth and differentiation.</text>
</comment>
<dbReference type="Proteomes" id="UP000292052">
    <property type="component" value="Unassembled WGS sequence"/>
</dbReference>
<dbReference type="STRING" id="1661398.A0A482VN47"/>
<dbReference type="GO" id="GO:0006623">
    <property type="term" value="P:protein targeting to vacuole"/>
    <property type="evidence" value="ECO:0007669"/>
    <property type="project" value="TreeGrafter"/>
</dbReference>
<evidence type="ECO:0000256" key="2">
    <source>
        <dbReference type="ARBA" id="ARBA00007617"/>
    </source>
</evidence>
<feature type="compositionally biased region" description="Polar residues" evidence="9">
    <location>
        <begin position="118"/>
        <end position="133"/>
    </location>
</feature>
<dbReference type="Gene3D" id="1.10.287.660">
    <property type="entry name" value="Helix hairpin bin"/>
    <property type="match status" value="1"/>
</dbReference>
<name>A0A482VN47_ASBVE</name>
<dbReference type="PROSITE" id="PS51314">
    <property type="entry name" value="VPS37_C"/>
    <property type="match status" value="1"/>
</dbReference>
<feature type="region of interest" description="Disordered" evidence="9">
    <location>
        <begin position="114"/>
        <end position="153"/>
    </location>
</feature>
<gene>
    <name evidence="11" type="ORF">BDFB_002170</name>
</gene>
<evidence type="ECO:0000313" key="12">
    <source>
        <dbReference type="Proteomes" id="UP000292052"/>
    </source>
</evidence>
<evidence type="ECO:0000313" key="11">
    <source>
        <dbReference type="EMBL" id="RZC34361.1"/>
    </source>
</evidence>
<keyword evidence="12" id="KW-1185">Reference proteome</keyword>
<comment type="subcellular location">
    <subcellularLocation>
        <location evidence="1">Late endosome membrane</location>
        <topology evidence="1">Peripheral membrane protein</topology>
    </subcellularLocation>
</comment>
<accession>A0A482VN47</accession>
<evidence type="ECO:0000256" key="1">
    <source>
        <dbReference type="ARBA" id="ARBA00004633"/>
    </source>
</evidence>
<dbReference type="PANTHER" id="PTHR13678:SF25">
    <property type="entry name" value="EG:115C2.5 PROTEIN"/>
    <property type="match status" value="1"/>
</dbReference>
<evidence type="ECO:0000256" key="7">
    <source>
        <dbReference type="PROSITE-ProRule" id="PRU00646"/>
    </source>
</evidence>
<evidence type="ECO:0000256" key="3">
    <source>
        <dbReference type="ARBA" id="ARBA00022448"/>
    </source>
</evidence>
<keyword evidence="8" id="KW-0175">Coiled coil</keyword>